<comment type="cofactor">
    <cofactor evidence="12">
        <name>Mn(2+)</name>
        <dbReference type="ChEBI" id="CHEBI:29035"/>
    </cofactor>
    <cofactor evidence="12">
        <name>Fe(2+)</name>
        <dbReference type="ChEBI" id="CHEBI:29033"/>
    </cofactor>
    <text evidence="12">Binds 1 Mn(2+) or Fe(2+) ion per subunit.</text>
</comment>
<dbReference type="Proteomes" id="UP000886381">
    <property type="component" value="Unassembled WGS sequence"/>
</dbReference>
<comment type="caution">
    <text evidence="13">The sequence shown here is derived from an EMBL/GenBank/DDBJ whole genome shotgun (WGS) entry which is preliminary data.</text>
</comment>
<protein>
    <submittedName>
        <fullName evidence="13">Transcriptional repressor</fullName>
    </submittedName>
</protein>
<keyword evidence="5" id="KW-0678">Repressor</keyword>
<dbReference type="GO" id="GO:0000976">
    <property type="term" value="F:transcription cis-regulatory region binding"/>
    <property type="evidence" value="ECO:0007669"/>
    <property type="project" value="TreeGrafter"/>
</dbReference>
<dbReference type="Gene3D" id="1.10.10.10">
    <property type="entry name" value="Winged helix-like DNA-binding domain superfamily/Winged helix DNA-binding domain"/>
    <property type="match status" value="1"/>
</dbReference>
<comment type="subcellular location">
    <subcellularLocation>
        <location evidence="1">Cytoplasm</location>
    </subcellularLocation>
</comment>
<gene>
    <name evidence="13" type="ORF">ENH14_00525</name>
</gene>
<feature type="binding site" evidence="11">
    <location>
        <position position="98"/>
    </location>
    <ligand>
        <name>Zn(2+)</name>
        <dbReference type="ChEBI" id="CHEBI:29105"/>
    </ligand>
</feature>
<dbReference type="InterPro" id="IPR043135">
    <property type="entry name" value="Fur_C"/>
</dbReference>
<feature type="binding site" evidence="12">
    <location>
        <position position="92"/>
    </location>
    <ligand>
        <name>Fe cation</name>
        <dbReference type="ChEBI" id="CHEBI:24875"/>
    </ligand>
</feature>
<dbReference type="EMBL" id="DRDR01000023">
    <property type="protein sequence ID" value="HDL59919.1"/>
    <property type="molecule type" value="Genomic_DNA"/>
</dbReference>
<evidence type="ECO:0000256" key="10">
    <source>
        <dbReference type="ARBA" id="ARBA00023163"/>
    </source>
</evidence>
<dbReference type="PANTHER" id="PTHR33202">
    <property type="entry name" value="ZINC UPTAKE REGULATION PROTEIN"/>
    <property type="match status" value="1"/>
</dbReference>
<accession>A0A7V0Q5E1</accession>
<keyword evidence="12" id="KW-0408">Iron</keyword>
<keyword evidence="7 11" id="KW-0862">Zinc</keyword>
<comment type="similarity">
    <text evidence="2">Belongs to the Fur family.</text>
</comment>
<evidence type="ECO:0000256" key="2">
    <source>
        <dbReference type="ARBA" id="ARBA00007957"/>
    </source>
</evidence>
<keyword evidence="4" id="KW-0963">Cytoplasm</keyword>
<sequence length="151" mass="17694">MIDKKELEEVKKLLKGKGYKYTSAREKILKKILSLHSHFTAEELFYMLKKRYKVSRATVYRTLNILVDLGVVREYDFGKGKKLFEHIIGHKHHYHLICLGCGKIEEFKLDDEHERRLRAIANKLEFNVDSIVLSIYGFCKDCRGKSSKAKS</sequence>
<dbReference type="GO" id="GO:0003700">
    <property type="term" value="F:DNA-binding transcription factor activity"/>
    <property type="evidence" value="ECO:0007669"/>
    <property type="project" value="InterPro"/>
</dbReference>
<dbReference type="PANTHER" id="PTHR33202:SF2">
    <property type="entry name" value="FERRIC UPTAKE REGULATION PROTEIN"/>
    <property type="match status" value="1"/>
</dbReference>
<keyword evidence="10" id="KW-0804">Transcription</keyword>
<dbReference type="AlphaFoldDB" id="A0A7V0Q5E1"/>
<evidence type="ECO:0000256" key="6">
    <source>
        <dbReference type="ARBA" id="ARBA00022723"/>
    </source>
</evidence>
<dbReference type="GO" id="GO:0005829">
    <property type="term" value="C:cytosol"/>
    <property type="evidence" value="ECO:0007669"/>
    <property type="project" value="TreeGrafter"/>
</dbReference>
<dbReference type="Pfam" id="PF01475">
    <property type="entry name" value="FUR"/>
    <property type="match status" value="1"/>
</dbReference>
<keyword evidence="6 11" id="KW-0479">Metal-binding</keyword>
<feature type="binding site" evidence="11">
    <location>
        <position position="101"/>
    </location>
    <ligand>
        <name>Zn(2+)</name>
        <dbReference type="ChEBI" id="CHEBI:29105"/>
    </ligand>
</feature>
<dbReference type="InterPro" id="IPR002481">
    <property type="entry name" value="FUR"/>
</dbReference>
<dbReference type="GO" id="GO:0008270">
    <property type="term" value="F:zinc ion binding"/>
    <property type="evidence" value="ECO:0007669"/>
    <property type="project" value="TreeGrafter"/>
</dbReference>
<evidence type="ECO:0000256" key="8">
    <source>
        <dbReference type="ARBA" id="ARBA00023015"/>
    </source>
</evidence>
<evidence type="ECO:0000256" key="3">
    <source>
        <dbReference type="ARBA" id="ARBA00011738"/>
    </source>
</evidence>
<organism evidence="13">
    <name type="scientific">candidate division WOR-3 bacterium</name>
    <dbReference type="NCBI Taxonomy" id="2052148"/>
    <lineage>
        <taxon>Bacteria</taxon>
        <taxon>Bacteria division WOR-3</taxon>
    </lineage>
</organism>
<reference evidence="13" key="1">
    <citation type="journal article" date="2020" name="mSystems">
        <title>Genome- and Community-Level Interaction Insights into Carbon Utilization and Element Cycling Functions of Hydrothermarchaeota in Hydrothermal Sediment.</title>
        <authorList>
            <person name="Zhou Z."/>
            <person name="Liu Y."/>
            <person name="Xu W."/>
            <person name="Pan J."/>
            <person name="Luo Z.H."/>
            <person name="Li M."/>
        </authorList>
    </citation>
    <scope>NUCLEOTIDE SEQUENCE [LARGE SCALE GENOMIC DNA]</scope>
    <source>
        <strain evidence="13">HyVt-28</strain>
    </source>
</reference>
<dbReference type="Gene3D" id="3.30.1490.190">
    <property type="match status" value="1"/>
</dbReference>
<keyword evidence="8" id="KW-0805">Transcription regulation</keyword>
<comment type="cofactor">
    <cofactor evidence="11">
        <name>Zn(2+)</name>
        <dbReference type="ChEBI" id="CHEBI:29105"/>
    </cofactor>
    <text evidence="11">Binds 1 zinc ion per subunit.</text>
</comment>
<dbReference type="GO" id="GO:0045892">
    <property type="term" value="P:negative regulation of DNA-templated transcription"/>
    <property type="evidence" value="ECO:0007669"/>
    <property type="project" value="TreeGrafter"/>
</dbReference>
<evidence type="ECO:0000256" key="4">
    <source>
        <dbReference type="ARBA" id="ARBA00022490"/>
    </source>
</evidence>
<evidence type="ECO:0000256" key="1">
    <source>
        <dbReference type="ARBA" id="ARBA00004496"/>
    </source>
</evidence>
<proteinExistence type="inferred from homology"/>
<evidence type="ECO:0000256" key="5">
    <source>
        <dbReference type="ARBA" id="ARBA00022491"/>
    </source>
</evidence>
<feature type="binding site" evidence="11">
    <location>
        <position position="142"/>
    </location>
    <ligand>
        <name>Zn(2+)</name>
        <dbReference type="ChEBI" id="CHEBI:29105"/>
    </ligand>
</feature>
<feature type="binding site" evidence="11">
    <location>
        <position position="139"/>
    </location>
    <ligand>
        <name>Zn(2+)</name>
        <dbReference type="ChEBI" id="CHEBI:29105"/>
    </ligand>
</feature>
<evidence type="ECO:0000256" key="7">
    <source>
        <dbReference type="ARBA" id="ARBA00022833"/>
    </source>
</evidence>
<evidence type="ECO:0000256" key="12">
    <source>
        <dbReference type="PIRSR" id="PIRSR602481-2"/>
    </source>
</evidence>
<evidence type="ECO:0000256" key="11">
    <source>
        <dbReference type="PIRSR" id="PIRSR602481-1"/>
    </source>
</evidence>
<dbReference type="InterPro" id="IPR036390">
    <property type="entry name" value="WH_DNA-bd_sf"/>
</dbReference>
<name>A0A7V0Q5E1_UNCW3</name>
<evidence type="ECO:0000313" key="13">
    <source>
        <dbReference type="EMBL" id="HDL59919.1"/>
    </source>
</evidence>
<dbReference type="InterPro" id="IPR036388">
    <property type="entry name" value="WH-like_DNA-bd_sf"/>
</dbReference>
<dbReference type="CDD" id="cd07153">
    <property type="entry name" value="Fur_like"/>
    <property type="match status" value="1"/>
</dbReference>
<feature type="binding site" evidence="12">
    <location>
        <position position="114"/>
    </location>
    <ligand>
        <name>Fe cation</name>
        <dbReference type="ChEBI" id="CHEBI:24875"/>
    </ligand>
</feature>
<evidence type="ECO:0000256" key="9">
    <source>
        <dbReference type="ARBA" id="ARBA00023125"/>
    </source>
</evidence>
<dbReference type="GO" id="GO:1900376">
    <property type="term" value="P:regulation of secondary metabolite biosynthetic process"/>
    <property type="evidence" value="ECO:0007669"/>
    <property type="project" value="TreeGrafter"/>
</dbReference>
<comment type="subunit">
    <text evidence="3">Homodimer.</text>
</comment>
<dbReference type="SUPFAM" id="SSF46785">
    <property type="entry name" value="Winged helix' DNA-binding domain"/>
    <property type="match status" value="1"/>
</dbReference>
<keyword evidence="9" id="KW-0238">DNA-binding</keyword>